<gene>
    <name evidence="2" type="ORF">BTO18_01805</name>
</gene>
<dbReference type="InterPro" id="IPR007409">
    <property type="entry name" value="Restrct_endonuc_type1_HsdR_N"/>
</dbReference>
<name>A0A2S7WK54_9FLAO</name>
<reference evidence="2 3" key="1">
    <citation type="submission" date="2016-12" db="EMBL/GenBank/DDBJ databases">
        <title>Trade-off between light-utilization and light-protection in marine flavobacteria.</title>
        <authorList>
            <person name="Kumagai Y."/>
            <person name="Yoshizawa S."/>
            <person name="Kogure K."/>
            <person name="Iwasaki W."/>
        </authorList>
    </citation>
    <scope>NUCLEOTIDE SEQUENCE [LARGE SCALE GENOMIC DNA]</scope>
    <source>
        <strain evidence="2 3">NBRC 108759</strain>
    </source>
</reference>
<feature type="domain" description="Restriction endonuclease type I HsdR N-terminal" evidence="1">
    <location>
        <begin position="52"/>
        <end position="125"/>
    </location>
</feature>
<keyword evidence="3" id="KW-1185">Reference proteome</keyword>
<dbReference type="PIRSF" id="PIRSF035009">
    <property type="entry name" value="UCP035009_HSDR_N"/>
    <property type="match status" value="1"/>
</dbReference>
<dbReference type="EMBL" id="MSCN01000001">
    <property type="protein sequence ID" value="PQJ77997.1"/>
    <property type="molecule type" value="Genomic_DNA"/>
</dbReference>
<dbReference type="GO" id="GO:0009307">
    <property type="term" value="P:DNA restriction-modification system"/>
    <property type="evidence" value="ECO:0007669"/>
    <property type="project" value="UniProtKB-KW"/>
</dbReference>
<dbReference type="AlphaFoldDB" id="A0A2S7WK54"/>
<evidence type="ECO:0000259" key="1">
    <source>
        <dbReference type="Pfam" id="PF04313"/>
    </source>
</evidence>
<dbReference type="InterPro" id="IPR017035">
    <property type="entry name" value="UCP035009_HsdR_All3000-type"/>
</dbReference>
<accession>A0A2S7WK54</accession>
<dbReference type="GO" id="GO:0003677">
    <property type="term" value="F:DNA binding"/>
    <property type="evidence" value="ECO:0007669"/>
    <property type="project" value="UniProtKB-KW"/>
</dbReference>
<keyword evidence="2" id="KW-0255">Endonuclease</keyword>
<dbReference type="RefSeq" id="WP_105014580.1">
    <property type="nucleotide sequence ID" value="NZ_MSCN01000001.1"/>
</dbReference>
<sequence>MEFQNKLKAIAEKIDLLKDKITTEESTKHAFVLPFINALGYDSFNPTEVVPEFTADLGLKKGEKVDYAIFQNDLPILIIECKHWQQDLNLHNSQLFRYFHVTKTRFSLLTNGIQYRFYTDLEQPNKMDEKPFLEFDITKVKDNTIHEILKFHKSNFDVDKIVDNASSLKYTKEIKKCLSEELTKPSFEFSRLFASKVYSGRLTEKVMDEFIVLVHKALNQIISEKVNDRLNAALNKESEKQQEEIVEEKPEENKIITTDEEKDGFRIVVAILRRNLSVERISQRDTQSYFGILLDDNNRKPLCRLYLNTSNKYLAVFDENKNETKIAIDTIDDIYKYEEQLLQTINYYEPNI</sequence>
<comment type="caution">
    <text evidence="2">The sequence shown here is derived from an EMBL/GenBank/DDBJ whole genome shotgun (WGS) entry which is preliminary data.</text>
</comment>
<keyword evidence="2" id="KW-0378">Hydrolase</keyword>
<evidence type="ECO:0000313" key="3">
    <source>
        <dbReference type="Proteomes" id="UP000238882"/>
    </source>
</evidence>
<dbReference type="Gene3D" id="3.90.1570.30">
    <property type="match status" value="1"/>
</dbReference>
<organism evidence="2 3">
    <name type="scientific">Polaribacter porphyrae</name>
    <dbReference type="NCBI Taxonomy" id="1137780"/>
    <lineage>
        <taxon>Bacteria</taxon>
        <taxon>Pseudomonadati</taxon>
        <taxon>Bacteroidota</taxon>
        <taxon>Flavobacteriia</taxon>
        <taxon>Flavobacteriales</taxon>
        <taxon>Flavobacteriaceae</taxon>
    </lineage>
</organism>
<keyword evidence="2" id="KW-0540">Nuclease</keyword>
<dbReference type="Pfam" id="PF04313">
    <property type="entry name" value="HSDR_N"/>
    <property type="match status" value="1"/>
</dbReference>
<evidence type="ECO:0000313" key="2">
    <source>
        <dbReference type="EMBL" id="PQJ77997.1"/>
    </source>
</evidence>
<proteinExistence type="predicted"/>
<dbReference type="GO" id="GO:0005524">
    <property type="term" value="F:ATP binding"/>
    <property type="evidence" value="ECO:0007669"/>
    <property type="project" value="UniProtKB-KW"/>
</dbReference>
<protein>
    <submittedName>
        <fullName evidence="2">Restriction endonuclease</fullName>
    </submittedName>
</protein>
<dbReference type="OrthoDB" id="9148007at2"/>
<dbReference type="Proteomes" id="UP000238882">
    <property type="component" value="Unassembled WGS sequence"/>
</dbReference>
<dbReference type="GO" id="GO:0009035">
    <property type="term" value="F:type I site-specific deoxyribonuclease activity"/>
    <property type="evidence" value="ECO:0007669"/>
    <property type="project" value="UniProtKB-EC"/>
</dbReference>